<feature type="non-terminal residue" evidence="1">
    <location>
        <position position="87"/>
    </location>
</feature>
<name>A0AAW6YNY4_9STRE</name>
<dbReference type="Proteomes" id="UP001237917">
    <property type="component" value="Unassembled WGS sequence"/>
</dbReference>
<comment type="caution">
    <text evidence="1">The sequence shown here is derived from an EMBL/GenBank/DDBJ whole genome shotgun (WGS) entry which is preliminary data.</text>
</comment>
<organism evidence="1 2">
    <name type="scientific">Streptococcus pasteurianus</name>
    <dbReference type="NCBI Taxonomy" id="197614"/>
    <lineage>
        <taxon>Bacteria</taxon>
        <taxon>Bacillati</taxon>
        <taxon>Bacillota</taxon>
        <taxon>Bacilli</taxon>
        <taxon>Lactobacillales</taxon>
        <taxon>Streptococcaceae</taxon>
        <taxon>Streptococcus</taxon>
    </lineage>
</organism>
<protein>
    <submittedName>
        <fullName evidence="1">Uncharacterized protein</fullName>
    </submittedName>
</protein>
<accession>A0AAW6YNY4</accession>
<gene>
    <name evidence="1" type="ORF">QP487_12655</name>
</gene>
<reference evidence="1" key="1">
    <citation type="submission" date="2023-05" db="EMBL/GenBank/DDBJ databases">
        <title>Cataloging the Phylogenetic Diversity of Human Bladder Bacteria.</title>
        <authorList>
            <person name="Du J."/>
        </authorList>
    </citation>
    <scope>NUCLEOTIDE SEQUENCE</scope>
    <source>
        <strain evidence="1">UMB0765</strain>
    </source>
</reference>
<proteinExistence type="predicted"/>
<evidence type="ECO:0000313" key="2">
    <source>
        <dbReference type="Proteomes" id="UP001237917"/>
    </source>
</evidence>
<feature type="non-terminal residue" evidence="1">
    <location>
        <position position="1"/>
    </location>
</feature>
<sequence length="87" mass="9648">DKAGNFATVKLSDLLNKAVVSEKENAIVISNSFKYFDNLKKEPMFISKEGKVVNKNLEETTLVKPKTTVTTQSLSKEITKSGNEKVL</sequence>
<dbReference type="EMBL" id="JASOPU010000340">
    <property type="protein sequence ID" value="MDK7294261.1"/>
    <property type="molecule type" value="Genomic_DNA"/>
</dbReference>
<evidence type="ECO:0000313" key="1">
    <source>
        <dbReference type="EMBL" id="MDK7294261.1"/>
    </source>
</evidence>
<dbReference type="RefSeq" id="WP_285362642.1">
    <property type="nucleotide sequence ID" value="NZ_JASOPU010000340.1"/>
</dbReference>
<dbReference type="AlphaFoldDB" id="A0AAW6YNY4"/>